<gene>
    <name evidence="1" type="ORF">CUJ84_pRLN1000715</name>
</gene>
<accession>A0A2K9ZD75</accession>
<organism evidence="1 2">
    <name type="scientific">Rhizobium leguminosarum</name>
    <dbReference type="NCBI Taxonomy" id="384"/>
    <lineage>
        <taxon>Bacteria</taxon>
        <taxon>Pseudomonadati</taxon>
        <taxon>Pseudomonadota</taxon>
        <taxon>Alphaproteobacteria</taxon>
        <taxon>Hyphomicrobiales</taxon>
        <taxon>Rhizobiaceae</taxon>
        <taxon>Rhizobium/Agrobacterium group</taxon>
        <taxon>Rhizobium</taxon>
    </lineage>
</organism>
<proteinExistence type="predicted"/>
<name>A0A2K9ZD75_RHILE</name>
<dbReference type="Proteomes" id="UP000238523">
    <property type="component" value="Plasmid pRLN1"/>
</dbReference>
<protein>
    <submittedName>
        <fullName evidence="1">Uncharacterized protein</fullName>
    </submittedName>
</protein>
<evidence type="ECO:0000313" key="1">
    <source>
        <dbReference type="EMBL" id="AUW46170.1"/>
    </source>
</evidence>
<evidence type="ECO:0000313" key="2">
    <source>
        <dbReference type="Proteomes" id="UP000238523"/>
    </source>
</evidence>
<reference evidence="1 2" key="1">
    <citation type="submission" date="2017-11" db="EMBL/GenBank/DDBJ databases">
        <title>Complete genome of Rhizobium leguminosarum Norway, an ineffective micro-symbiont.</title>
        <authorList>
            <person name="Hoffrichter A."/>
            <person name="Liang J."/>
            <person name="Brachmann A."/>
            <person name="Marin M."/>
        </authorList>
    </citation>
    <scope>NUCLEOTIDE SEQUENCE [LARGE SCALE GENOMIC DNA]</scope>
    <source>
        <strain evidence="1 2">Norway</strain>
        <plasmid evidence="2">prln1</plasmid>
    </source>
</reference>
<geneLocation type="plasmid" evidence="2">
    <name>prln1</name>
</geneLocation>
<dbReference type="AlphaFoldDB" id="A0A2K9ZD75"/>
<dbReference type="EMBL" id="CP025013">
    <property type="protein sequence ID" value="AUW46170.1"/>
    <property type="molecule type" value="Genomic_DNA"/>
</dbReference>
<sequence>MIDGLSASAGVGQATQPTIDRYSKTMRLAGVGGIGLTVTPERPASLAISVSSL</sequence>
<keyword evidence="1" id="KW-0614">Plasmid</keyword>